<feature type="domain" description="HTH araC/xylS-type" evidence="4">
    <location>
        <begin position="232"/>
        <end position="329"/>
    </location>
</feature>
<dbReference type="PRINTS" id="PR00032">
    <property type="entry name" value="HTHARAC"/>
</dbReference>
<dbReference type="SUPFAM" id="SSF51182">
    <property type="entry name" value="RmlC-like cupins"/>
    <property type="match status" value="1"/>
</dbReference>
<evidence type="ECO:0000256" key="2">
    <source>
        <dbReference type="ARBA" id="ARBA00023125"/>
    </source>
</evidence>
<keyword evidence="3" id="KW-0804">Transcription</keyword>
<dbReference type="InterPro" id="IPR011051">
    <property type="entry name" value="RmlC_Cupin_sf"/>
</dbReference>
<dbReference type="InterPro" id="IPR013096">
    <property type="entry name" value="Cupin_2"/>
</dbReference>
<organism evidence="5 6">
    <name type="scientific">Streptococcus caprae</name>
    <dbReference type="NCBI Taxonomy" id="1640501"/>
    <lineage>
        <taxon>Bacteria</taxon>
        <taxon>Bacillati</taxon>
        <taxon>Bacillota</taxon>
        <taxon>Bacilli</taxon>
        <taxon>Lactobacillales</taxon>
        <taxon>Streptococcaceae</taxon>
        <taxon>Streptococcus</taxon>
    </lineage>
</organism>
<dbReference type="PROSITE" id="PS01124">
    <property type="entry name" value="HTH_ARAC_FAMILY_2"/>
    <property type="match status" value="1"/>
</dbReference>
<sequence>MRQQILQELSKYVVKHDWSQMTEIFKPNTYGRVGKDPVYEFFQTLDVGLEENPQPIVITVNPVNSYVPWHVHDYIDIITPLKGQTTIDFEHEQVVLDQGDLLIVGAYTPHQNQPIGDEDVVINITLKNNAFSITDLDFIRQNTSTSNLTNLLFFMPTEDVHSQPQYTVFRSRGEGKIAETIDDIVYEYFHSDGQSNQIIHSSLLILFARLIRLTQNSQPQVRTAAKTENTLLSLLLYIEKNYATITLEDMGEHFGFNPSYLSSYLKKHTGKSFIKLIHLQRVNVAANYLMYTKAPVEQIATKVGYENPSYFYKIFKKTVGLSPAEFREQK</sequence>
<accession>A0ABV8CX21</accession>
<dbReference type="PANTHER" id="PTHR43280:SF28">
    <property type="entry name" value="HTH-TYPE TRANSCRIPTIONAL ACTIVATOR RHAS"/>
    <property type="match status" value="1"/>
</dbReference>
<dbReference type="SUPFAM" id="SSF46689">
    <property type="entry name" value="Homeodomain-like"/>
    <property type="match status" value="1"/>
</dbReference>
<dbReference type="Gene3D" id="1.10.10.60">
    <property type="entry name" value="Homeodomain-like"/>
    <property type="match status" value="2"/>
</dbReference>
<dbReference type="RefSeq" id="WP_380427201.1">
    <property type="nucleotide sequence ID" value="NZ_JBHRZV010000050.1"/>
</dbReference>
<dbReference type="Proteomes" id="UP001595807">
    <property type="component" value="Unassembled WGS sequence"/>
</dbReference>
<dbReference type="InterPro" id="IPR020449">
    <property type="entry name" value="Tscrpt_reg_AraC-type_HTH"/>
</dbReference>
<dbReference type="Pfam" id="PF07883">
    <property type="entry name" value="Cupin_2"/>
    <property type="match status" value="1"/>
</dbReference>
<evidence type="ECO:0000256" key="3">
    <source>
        <dbReference type="ARBA" id="ARBA00023163"/>
    </source>
</evidence>
<evidence type="ECO:0000313" key="5">
    <source>
        <dbReference type="EMBL" id="MFC3928545.1"/>
    </source>
</evidence>
<dbReference type="InterPro" id="IPR014710">
    <property type="entry name" value="RmlC-like_jellyroll"/>
</dbReference>
<comment type="caution">
    <text evidence="5">The sequence shown here is derived from an EMBL/GenBank/DDBJ whole genome shotgun (WGS) entry which is preliminary data.</text>
</comment>
<name>A0ABV8CX21_9STRE</name>
<evidence type="ECO:0000256" key="1">
    <source>
        <dbReference type="ARBA" id="ARBA00023015"/>
    </source>
</evidence>
<evidence type="ECO:0000259" key="4">
    <source>
        <dbReference type="PROSITE" id="PS01124"/>
    </source>
</evidence>
<dbReference type="InterPro" id="IPR018060">
    <property type="entry name" value="HTH_AraC"/>
</dbReference>
<protein>
    <submittedName>
        <fullName evidence="5">AraC family transcriptional regulator</fullName>
    </submittedName>
</protein>
<evidence type="ECO:0000313" key="6">
    <source>
        <dbReference type="Proteomes" id="UP001595807"/>
    </source>
</evidence>
<reference evidence="6" key="1">
    <citation type="journal article" date="2019" name="Int. J. Syst. Evol. Microbiol.">
        <title>The Global Catalogue of Microorganisms (GCM) 10K type strain sequencing project: providing services to taxonomists for standard genome sequencing and annotation.</title>
        <authorList>
            <consortium name="The Broad Institute Genomics Platform"/>
            <consortium name="The Broad Institute Genome Sequencing Center for Infectious Disease"/>
            <person name="Wu L."/>
            <person name="Ma J."/>
        </authorList>
    </citation>
    <scope>NUCLEOTIDE SEQUENCE [LARGE SCALE GENOMIC DNA]</scope>
    <source>
        <strain evidence="6">CCUG 67170</strain>
    </source>
</reference>
<dbReference type="InterPro" id="IPR018062">
    <property type="entry name" value="HTH_AraC-typ_CS"/>
</dbReference>
<keyword evidence="2" id="KW-0238">DNA-binding</keyword>
<dbReference type="Pfam" id="PF12833">
    <property type="entry name" value="HTH_18"/>
    <property type="match status" value="1"/>
</dbReference>
<dbReference type="Gene3D" id="2.60.120.10">
    <property type="entry name" value="Jelly Rolls"/>
    <property type="match status" value="1"/>
</dbReference>
<gene>
    <name evidence="5" type="ORF">ACFORF_08225</name>
</gene>
<dbReference type="InterPro" id="IPR009057">
    <property type="entry name" value="Homeodomain-like_sf"/>
</dbReference>
<dbReference type="PANTHER" id="PTHR43280">
    <property type="entry name" value="ARAC-FAMILY TRANSCRIPTIONAL REGULATOR"/>
    <property type="match status" value="1"/>
</dbReference>
<keyword evidence="1" id="KW-0805">Transcription regulation</keyword>
<dbReference type="SMART" id="SM00342">
    <property type="entry name" value="HTH_ARAC"/>
    <property type="match status" value="1"/>
</dbReference>
<keyword evidence="6" id="KW-1185">Reference proteome</keyword>
<proteinExistence type="predicted"/>
<dbReference type="EMBL" id="JBHRZV010000050">
    <property type="protein sequence ID" value="MFC3928545.1"/>
    <property type="molecule type" value="Genomic_DNA"/>
</dbReference>
<dbReference type="PROSITE" id="PS00041">
    <property type="entry name" value="HTH_ARAC_FAMILY_1"/>
    <property type="match status" value="1"/>
</dbReference>